<dbReference type="InterPro" id="IPR004827">
    <property type="entry name" value="bZIP"/>
</dbReference>
<dbReference type="Proteomes" id="UP000193642">
    <property type="component" value="Unassembled WGS sequence"/>
</dbReference>
<dbReference type="CDD" id="cd12193">
    <property type="entry name" value="bZIP_GCN4"/>
    <property type="match status" value="1"/>
</dbReference>
<dbReference type="OrthoDB" id="2257100at2759"/>
<gene>
    <name evidence="4" type="ORF">BCR33DRAFT_712086</name>
</gene>
<feature type="coiled-coil region" evidence="1">
    <location>
        <begin position="265"/>
        <end position="299"/>
    </location>
</feature>
<evidence type="ECO:0000313" key="5">
    <source>
        <dbReference type="Proteomes" id="UP000193642"/>
    </source>
</evidence>
<protein>
    <recommendedName>
        <fullName evidence="3">BZIP domain-containing protein</fullName>
    </recommendedName>
</protein>
<dbReference type="PROSITE" id="PS00036">
    <property type="entry name" value="BZIP_BASIC"/>
    <property type="match status" value="1"/>
</dbReference>
<sequence>MTSTSYNSSPAGLFGSSLLEDDLFAFGTNTTAASSASASTNTSPHTTSFDFNASCIESVHPSVLDLFGAESSMFTSLFPDAVVAPPAPAPVAAPEVASLSADQAAQLLASTEAAVASNPGLGPVVARLRQSLVAAASVPATLSPAMSTLSSVSPATQCLQTPLFGFEDFGFGNVSPVSAIDNSPLFATDAFAVPWSFPAQPSATAAAPSSEEKPKSKAGRKRKERPNDPIQLLQELDLKRQRNTESARRSRVKRMAELDQLHCNLASAQEGEKKALEKVKALEAELQRAKELLARAGIAASGVF</sequence>
<name>A0A1Y2CZV6_9FUNG</name>
<comment type="caution">
    <text evidence="4">The sequence shown here is derived from an EMBL/GenBank/DDBJ whole genome shotgun (WGS) entry which is preliminary data.</text>
</comment>
<organism evidence="4 5">
    <name type="scientific">Rhizoclosmatium globosum</name>
    <dbReference type="NCBI Taxonomy" id="329046"/>
    <lineage>
        <taxon>Eukaryota</taxon>
        <taxon>Fungi</taxon>
        <taxon>Fungi incertae sedis</taxon>
        <taxon>Chytridiomycota</taxon>
        <taxon>Chytridiomycota incertae sedis</taxon>
        <taxon>Chytridiomycetes</taxon>
        <taxon>Chytridiales</taxon>
        <taxon>Chytriomycetaceae</taxon>
        <taxon>Rhizoclosmatium</taxon>
    </lineage>
</organism>
<dbReference type="STRING" id="329046.A0A1Y2CZV6"/>
<evidence type="ECO:0000313" key="4">
    <source>
        <dbReference type="EMBL" id="ORY51885.1"/>
    </source>
</evidence>
<keyword evidence="5" id="KW-1185">Reference proteome</keyword>
<evidence type="ECO:0000256" key="2">
    <source>
        <dbReference type="SAM" id="MobiDB-lite"/>
    </source>
</evidence>
<dbReference type="Gene3D" id="1.20.5.170">
    <property type="match status" value="1"/>
</dbReference>
<dbReference type="GO" id="GO:0003700">
    <property type="term" value="F:DNA-binding transcription factor activity"/>
    <property type="evidence" value="ECO:0007669"/>
    <property type="project" value="InterPro"/>
</dbReference>
<dbReference type="AlphaFoldDB" id="A0A1Y2CZV6"/>
<evidence type="ECO:0000259" key="3">
    <source>
        <dbReference type="PROSITE" id="PS00036"/>
    </source>
</evidence>
<accession>A0A1Y2CZV6</accession>
<keyword evidence="1" id="KW-0175">Coiled coil</keyword>
<evidence type="ECO:0000256" key="1">
    <source>
        <dbReference type="SAM" id="Coils"/>
    </source>
</evidence>
<feature type="region of interest" description="Disordered" evidence="2">
    <location>
        <begin position="201"/>
        <end position="229"/>
    </location>
</feature>
<reference evidence="4 5" key="1">
    <citation type="submission" date="2016-07" db="EMBL/GenBank/DDBJ databases">
        <title>Pervasive Adenine N6-methylation of Active Genes in Fungi.</title>
        <authorList>
            <consortium name="DOE Joint Genome Institute"/>
            <person name="Mondo S.J."/>
            <person name="Dannebaum R.O."/>
            <person name="Kuo R.C."/>
            <person name="Labutti K."/>
            <person name="Haridas S."/>
            <person name="Kuo A."/>
            <person name="Salamov A."/>
            <person name="Ahrendt S.R."/>
            <person name="Lipzen A."/>
            <person name="Sullivan W."/>
            <person name="Andreopoulos W.B."/>
            <person name="Clum A."/>
            <person name="Lindquist E."/>
            <person name="Daum C."/>
            <person name="Ramamoorthy G.K."/>
            <person name="Gryganskyi A."/>
            <person name="Culley D."/>
            <person name="Magnuson J.K."/>
            <person name="James T.Y."/>
            <person name="O'Malley M.A."/>
            <person name="Stajich J.E."/>
            <person name="Spatafora J.W."/>
            <person name="Visel A."/>
            <person name="Grigoriev I.V."/>
        </authorList>
    </citation>
    <scope>NUCLEOTIDE SEQUENCE [LARGE SCALE GENOMIC DNA]</scope>
    <source>
        <strain evidence="4 5">JEL800</strain>
    </source>
</reference>
<dbReference type="EMBL" id="MCGO01000004">
    <property type="protein sequence ID" value="ORY51885.1"/>
    <property type="molecule type" value="Genomic_DNA"/>
</dbReference>
<proteinExistence type="predicted"/>
<feature type="domain" description="BZIP" evidence="3">
    <location>
        <begin position="239"/>
        <end position="253"/>
    </location>
</feature>